<dbReference type="PANTHER" id="PTHR11686:SF62">
    <property type="entry name" value="GLUTATHIONE HYDROLASE"/>
    <property type="match status" value="1"/>
</dbReference>
<dbReference type="InterPro" id="IPR000101">
    <property type="entry name" value="GGT_peptidase"/>
</dbReference>
<dbReference type="SUPFAM" id="SSF56235">
    <property type="entry name" value="N-terminal nucleophile aminohydrolases (Ntn hydrolases)"/>
    <property type="match status" value="1"/>
</dbReference>
<reference evidence="4 5" key="1">
    <citation type="submission" date="2023-01" db="EMBL/GenBank/DDBJ databases">
        <title>Analysis of 21 Apiospora genomes using comparative genomics revels a genus with tremendous synthesis potential of carbohydrate active enzymes and secondary metabolites.</title>
        <authorList>
            <person name="Sorensen T."/>
        </authorList>
    </citation>
    <scope>NUCLEOTIDE SEQUENCE [LARGE SCALE GENOMIC DNA]</scope>
    <source>
        <strain evidence="4 5">CBS 114990</strain>
    </source>
</reference>
<dbReference type="PRINTS" id="PR01210">
    <property type="entry name" value="GGTRANSPTASE"/>
</dbReference>
<dbReference type="Proteomes" id="UP001433268">
    <property type="component" value="Unassembled WGS sequence"/>
</dbReference>
<dbReference type="PANTHER" id="PTHR11686">
    <property type="entry name" value="GAMMA GLUTAMYL TRANSPEPTIDASE"/>
    <property type="match status" value="1"/>
</dbReference>
<keyword evidence="1" id="KW-0378">Hydrolase</keyword>
<dbReference type="InterPro" id="IPR029055">
    <property type="entry name" value="Ntn_hydrolases_N"/>
</dbReference>
<keyword evidence="5" id="KW-1185">Reference proteome</keyword>
<comment type="catalytic activity">
    <reaction evidence="1">
        <text>an N-terminal (5-L-glutamyl)-[peptide] + an alpha-amino acid = 5-L-glutamyl amino acid + an N-terminal L-alpha-aminoacyl-[peptide]</text>
        <dbReference type="Rhea" id="RHEA:23904"/>
        <dbReference type="Rhea" id="RHEA-COMP:9780"/>
        <dbReference type="Rhea" id="RHEA-COMP:9795"/>
        <dbReference type="ChEBI" id="CHEBI:77644"/>
        <dbReference type="ChEBI" id="CHEBI:78597"/>
        <dbReference type="ChEBI" id="CHEBI:78599"/>
        <dbReference type="ChEBI" id="CHEBI:78608"/>
        <dbReference type="EC" id="2.3.2.2"/>
    </reaction>
</comment>
<sequence length="621" mass="66308">MAIFKSIPGSLVALLLTASSPAAALATPPSWHQPDYQTGQAVFSHHDHLVSSSPSEQKLNSTKGAVASESKLCSEIGIDLLGQGGNAVDAWVGTQLCVGVTGMHHSGIGGGGFALVRDSSSAGSNYTVIDYRESAPAAAYEDMFKDNVRASVFGGLAAAVPGELRGLEAAHRRLGSLAWREVVRPAARVARQGFQVNEDMVRYMQYGVEYAGWNFLVEDPSWAQDFAPSGALVRLGDTMTRQRYADTLDAVAEGGADVFYEGPIADATIAALRAANGTMTHADLADYRAVLREPINITYGAHRLFSTGARLERGHVPRHPQDHGGLQRRLRSPPGRPGLPPRRRPGPARAPPPLRRRRRADPVQDPRQHDPAHRGLLPDRRRRRHQLPNPVPMTPVYAQASHGTSHVVAADASGMAVSSTTTVNLLFGNLLMVPSTGVILNNEMNDFSIPGVSNEFGYAPSPANFVWPGKRPLSSINPVIIEHASTGALFAVLGAAGGSRIISSTAQVAWRLLEGAAAVSAANQGSKEKNATTMLEAIREPRLHDQLMPNTAVFEYSFDNATVAGLAARGHNVTWVREGQSSVQGIRVLSRGDDGDDEDDDNTSIAGFEAVGRRGRRTVAG</sequence>
<feature type="region of interest" description="Disordered" evidence="2">
    <location>
        <begin position="589"/>
        <end position="609"/>
    </location>
</feature>
<dbReference type="RefSeq" id="XP_066675792.1">
    <property type="nucleotide sequence ID" value="XM_066806019.1"/>
</dbReference>
<feature type="chain" id="PRO_5047364023" description="Glutathione hydrolase" evidence="3">
    <location>
        <begin position="27"/>
        <end position="621"/>
    </location>
</feature>
<dbReference type="EC" id="2.3.2.2" evidence="1"/>
<evidence type="ECO:0000313" key="4">
    <source>
        <dbReference type="EMBL" id="KAK8095019.1"/>
    </source>
</evidence>
<keyword evidence="1" id="KW-0808">Transferase</keyword>
<dbReference type="GeneID" id="92039079"/>
<comment type="pathway">
    <text evidence="1">Sulfur metabolism; glutathione metabolism.</text>
</comment>
<comment type="caution">
    <text evidence="4">The sequence shown here is derived from an EMBL/GenBank/DDBJ whole genome shotgun (WGS) entry which is preliminary data.</text>
</comment>
<comment type="catalytic activity">
    <reaction evidence="1">
        <text>an S-substituted glutathione + H2O = an S-substituted L-cysteinylglycine + L-glutamate</text>
        <dbReference type="Rhea" id="RHEA:59468"/>
        <dbReference type="ChEBI" id="CHEBI:15377"/>
        <dbReference type="ChEBI" id="CHEBI:29985"/>
        <dbReference type="ChEBI" id="CHEBI:90779"/>
        <dbReference type="ChEBI" id="CHEBI:143103"/>
        <dbReference type="EC" id="3.4.19.13"/>
    </reaction>
</comment>
<feature type="region of interest" description="Disordered" evidence="2">
    <location>
        <begin position="310"/>
        <end position="397"/>
    </location>
</feature>
<evidence type="ECO:0000256" key="3">
    <source>
        <dbReference type="SAM" id="SignalP"/>
    </source>
</evidence>
<dbReference type="EMBL" id="JAQQWN010000002">
    <property type="protein sequence ID" value="KAK8095019.1"/>
    <property type="molecule type" value="Genomic_DNA"/>
</dbReference>
<dbReference type="Pfam" id="PF01019">
    <property type="entry name" value="G_glu_transpept"/>
    <property type="match status" value="2"/>
</dbReference>
<evidence type="ECO:0000256" key="1">
    <source>
        <dbReference type="RuleBase" id="RU368068"/>
    </source>
</evidence>
<protein>
    <recommendedName>
        <fullName evidence="1">Glutathione hydrolase</fullName>
        <ecNumber evidence="1">2.3.2.2</ecNumber>
        <ecNumber evidence="1">3.4.19.13</ecNumber>
    </recommendedName>
    <alternativeName>
        <fullName evidence="1">Gamma-glutamyltransferase</fullName>
    </alternativeName>
    <alternativeName>
        <fullName evidence="1">Gamma-glutamyltranspeptidase</fullName>
    </alternativeName>
</protein>
<evidence type="ECO:0000313" key="5">
    <source>
        <dbReference type="Proteomes" id="UP001433268"/>
    </source>
</evidence>
<feature type="signal peptide" evidence="3">
    <location>
        <begin position="1"/>
        <end position="26"/>
    </location>
</feature>
<proteinExistence type="predicted"/>
<keyword evidence="3" id="KW-0732">Signal</keyword>
<dbReference type="InterPro" id="IPR043137">
    <property type="entry name" value="GGT_ssub_C"/>
</dbReference>
<comment type="function">
    <text evidence="1">Cleaves the gamma-glutamyl peptide bond of glutathione and glutathione conjugates.</text>
</comment>
<comment type="catalytic activity">
    <reaction evidence="1">
        <text>glutathione + H2O = L-cysteinylglycine + L-glutamate</text>
        <dbReference type="Rhea" id="RHEA:28807"/>
        <dbReference type="ChEBI" id="CHEBI:15377"/>
        <dbReference type="ChEBI" id="CHEBI:29985"/>
        <dbReference type="ChEBI" id="CHEBI:57925"/>
        <dbReference type="ChEBI" id="CHEBI:61694"/>
        <dbReference type="EC" id="3.4.19.13"/>
    </reaction>
</comment>
<gene>
    <name evidence="4" type="ORF">PG997_001704</name>
</gene>
<name>A0ABR1XED8_9PEZI</name>
<dbReference type="Gene3D" id="3.60.20.40">
    <property type="match status" value="1"/>
</dbReference>
<feature type="compositionally biased region" description="Basic and acidic residues" evidence="2">
    <location>
        <begin position="360"/>
        <end position="379"/>
    </location>
</feature>
<keyword evidence="1" id="KW-0012">Acyltransferase</keyword>
<feature type="compositionally biased region" description="Basic and acidic residues" evidence="2">
    <location>
        <begin position="310"/>
        <end position="322"/>
    </location>
</feature>
<accession>A0ABR1XED8</accession>
<evidence type="ECO:0000256" key="2">
    <source>
        <dbReference type="SAM" id="MobiDB-lite"/>
    </source>
</evidence>
<organism evidence="4 5">
    <name type="scientific">Apiospora hydei</name>
    <dbReference type="NCBI Taxonomy" id="1337664"/>
    <lineage>
        <taxon>Eukaryota</taxon>
        <taxon>Fungi</taxon>
        <taxon>Dikarya</taxon>
        <taxon>Ascomycota</taxon>
        <taxon>Pezizomycotina</taxon>
        <taxon>Sordariomycetes</taxon>
        <taxon>Xylariomycetidae</taxon>
        <taxon>Amphisphaeriales</taxon>
        <taxon>Apiosporaceae</taxon>
        <taxon>Apiospora</taxon>
    </lineage>
</organism>
<dbReference type="EC" id="3.4.19.13" evidence="1"/>